<dbReference type="EMBL" id="NBNE01000486">
    <property type="protein sequence ID" value="OWZ19121.1"/>
    <property type="molecule type" value="Genomic_DNA"/>
</dbReference>
<dbReference type="Proteomes" id="UP000198211">
    <property type="component" value="Unassembled WGS sequence"/>
</dbReference>
<evidence type="ECO:0000313" key="2">
    <source>
        <dbReference type="EMBL" id="OWZ19121.1"/>
    </source>
</evidence>
<evidence type="ECO:0000313" key="3">
    <source>
        <dbReference type="Proteomes" id="UP000198211"/>
    </source>
</evidence>
<evidence type="ECO:0000256" key="1">
    <source>
        <dbReference type="SAM" id="MobiDB-lite"/>
    </source>
</evidence>
<sequence>MGPSAESAEQSTALSEATNKALAFDMTVRLWRVEVNLATRKLLSLGRTYEVRYSLPRSPVENLQLSSHLGLSVASIMKSHLFQVQKTSSPQFAMEFADKVAGRSTNSPICTVEKDDYLVGMDNHDFLIWPRKIKQLDEDVKALGAEVAIKEEQGKSARRTIVLRFVRMGASVQPDPRLDRSPGRMLRVLDEISIHFQQLINRYSTIIQQDRGAVKKLNSAKHLLMYVKVMTGDTRNTLMENRTFQITDEFRKWYAAIKSEAEDDTHVEKDAVMTEIEQPVEDMMVDMSLEQPETDRFTNNAAVSATTTSILRQQSSRALVVKKRVTFAAGDALEQVKSIEQITRTTETSGPTPTPAAPKTIQVQQNGSTPVTKPRTYGVDEGRAYLLALVGPHVDLVSSLQALASTVQTVEMLSVNKEFALAQGLKLRRELRKTDSAQYIARVRLGHLLYGDMLSYLKSQFGFCTANDTRKVKDATFSYLITKKIVQFHEKSVGERGNVTYDVVAHIQGFPLVCRRGSNPLETKNDAVNALMTFLMELIDQHEENLNRDHAEQIKNEFEQSTNESAESFPPHDVDADPREVDAYSEVDSVHESMHESTGSVENGDRREAELRSMGILRKRQYAPHTEEDHEDVRGAPRPRLSYSAPVPEAQTQVLTEQRYTDRENDGAAAANTTSLFVEDRSGLDPNRSTRPRSEDAIAKSKSDVYQELLMLLFRDREKVVRAVTGIVWNLRVKSETIKVSSSFTVGSLELIS</sequence>
<feature type="region of interest" description="Disordered" evidence="1">
    <location>
        <begin position="557"/>
        <end position="643"/>
    </location>
</feature>
<proteinExistence type="predicted"/>
<keyword evidence="3" id="KW-1185">Reference proteome</keyword>
<comment type="caution">
    <text evidence="2">The sequence shown here is derived from an EMBL/GenBank/DDBJ whole genome shotgun (WGS) entry which is preliminary data.</text>
</comment>
<organism evidence="2 3">
    <name type="scientific">Phytophthora megakarya</name>
    <dbReference type="NCBI Taxonomy" id="4795"/>
    <lineage>
        <taxon>Eukaryota</taxon>
        <taxon>Sar</taxon>
        <taxon>Stramenopiles</taxon>
        <taxon>Oomycota</taxon>
        <taxon>Peronosporomycetes</taxon>
        <taxon>Peronosporales</taxon>
        <taxon>Peronosporaceae</taxon>
        <taxon>Phytophthora</taxon>
    </lineage>
</organism>
<reference evidence="3" key="1">
    <citation type="submission" date="2017-03" db="EMBL/GenBank/DDBJ databases">
        <title>Phytopthora megakarya and P. palmivora, two closely related causual agents of cacao black pod achieved similar genome size and gene model numbers by different mechanisms.</title>
        <authorList>
            <person name="Ali S."/>
            <person name="Shao J."/>
            <person name="Larry D.J."/>
            <person name="Kronmiller B."/>
            <person name="Shen D."/>
            <person name="Strem M.D."/>
            <person name="Melnick R.L."/>
            <person name="Guiltinan M.J."/>
            <person name="Tyler B.M."/>
            <person name="Meinhardt L.W."/>
            <person name="Bailey B.A."/>
        </authorList>
    </citation>
    <scope>NUCLEOTIDE SEQUENCE [LARGE SCALE GENOMIC DNA]</scope>
    <source>
        <strain evidence="3">zdho120</strain>
    </source>
</reference>
<feature type="compositionally biased region" description="Basic and acidic residues" evidence="1">
    <location>
        <begin position="570"/>
        <end position="595"/>
    </location>
</feature>
<protein>
    <submittedName>
        <fullName evidence="2">Uncharacterized protein</fullName>
    </submittedName>
</protein>
<feature type="region of interest" description="Disordered" evidence="1">
    <location>
        <begin position="344"/>
        <end position="375"/>
    </location>
</feature>
<accession>A0A225WNB0</accession>
<dbReference type="AlphaFoldDB" id="A0A225WNB0"/>
<name>A0A225WNB0_9STRA</name>
<dbReference type="OrthoDB" id="160980at2759"/>
<feature type="compositionally biased region" description="Basic and acidic residues" evidence="1">
    <location>
        <begin position="625"/>
        <end position="635"/>
    </location>
</feature>
<feature type="compositionally biased region" description="Polar residues" evidence="1">
    <location>
        <begin position="361"/>
        <end position="371"/>
    </location>
</feature>
<gene>
    <name evidence="2" type="ORF">PHMEG_0006687</name>
</gene>